<keyword evidence="1" id="KW-0949">S-adenosyl-L-methionine</keyword>
<dbReference type="GO" id="GO:0003824">
    <property type="term" value="F:catalytic activity"/>
    <property type="evidence" value="ECO:0007669"/>
    <property type="project" value="InterPro"/>
</dbReference>
<protein>
    <recommendedName>
        <fullName evidence="6">Radical SAM core domain-containing protein</fullName>
    </recommendedName>
</protein>
<accession>A0A4Y3VE71</accession>
<dbReference type="SFLD" id="SFLDS00029">
    <property type="entry name" value="Radical_SAM"/>
    <property type="match status" value="1"/>
</dbReference>
<evidence type="ECO:0000259" key="6">
    <source>
        <dbReference type="PROSITE" id="PS51918"/>
    </source>
</evidence>
<dbReference type="Pfam" id="PF04055">
    <property type="entry name" value="Radical_SAM"/>
    <property type="match status" value="1"/>
</dbReference>
<evidence type="ECO:0000256" key="1">
    <source>
        <dbReference type="ARBA" id="ARBA00022691"/>
    </source>
</evidence>
<dbReference type="InterPro" id="IPR058240">
    <property type="entry name" value="rSAM_sf"/>
</dbReference>
<dbReference type="PANTHER" id="PTHR11228">
    <property type="entry name" value="RADICAL SAM DOMAIN PROTEIN"/>
    <property type="match status" value="1"/>
</dbReference>
<reference evidence="7 8" key="1">
    <citation type="submission" date="2019-06" db="EMBL/GenBank/DDBJ databases">
        <title>Whole genome shotgun sequence of Streptomyces spinoverrucosus NBRC 14228.</title>
        <authorList>
            <person name="Hosoyama A."/>
            <person name="Uohara A."/>
            <person name="Ohji S."/>
            <person name="Ichikawa N."/>
        </authorList>
    </citation>
    <scope>NUCLEOTIDE SEQUENCE [LARGE SCALE GENOMIC DNA]</scope>
    <source>
        <strain evidence="7 8">NBRC 14228</strain>
    </source>
</reference>
<dbReference type="Gene3D" id="3.20.20.70">
    <property type="entry name" value="Aldolase class I"/>
    <property type="match status" value="1"/>
</dbReference>
<organism evidence="7 8">
    <name type="scientific">Streptomyces spinoverrucosus</name>
    <dbReference type="NCBI Taxonomy" id="284043"/>
    <lineage>
        <taxon>Bacteria</taxon>
        <taxon>Bacillati</taxon>
        <taxon>Actinomycetota</taxon>
        <taxon>Actinomycetes</taxon>
        <taxon>Kitasatosporales</taxon>
        <taxon>Streptomycetaceae</taxon>
        <taxon>Streptomyces</taxon>
    </lineage>
</organism>
<dbReference type="SUPFAM" id="SSF102114">
    <property type="entry name" value="Radical SAM enzymes"/>
    <property type="match status" value="1"/>
</dbReference>
<feature type="region of interest" description="Disordered" evidence="5">
    <location>
        <begin position="271"/>
        <end position="304"/>
    </location>
</feature>
<keyword evidence="3" id="KW-0408">Iron</keyword>
<dbReference type="InterPro" id="IPR007197">
    <property type="entry name" value="rSAM"/>
</dbReference>
<dbReference type="CDD" id="cd01335">
    <property type="entry name" value="Radical_SAM"/>
    <property type="match status" value="1"/>
</dbReference>
<dbReference type="Proteomes" id="UP000317881">
    <property type="component" value="Unassembled WGS sequence"/>
</dbReference>
<name>A0A4Y3VE71_9ACTN</name>
<proteinExistence type="predicted"/>
<feature type="domain" description="Radical SAM core" evidence="6">
    <location>
        <begin position="91"/>
        <end position="304"/>
    </location>
</feature>
<gene>
    <name evidence="7" type="ORF">SSP24_23980</name>
</gene>
<dbReference type="EMBL" id="BJND01000017">
    <property type="protein sequence ID" value="GEC04743.1"/>
    <property type="molecule type" value="Genomic_DNA"/>
</dbReference>
<evidence type="ECO:0000313" key="8">
    <source>
        <dbReference type="Proteomes" id="UP000317881"/>
    </source>
</evidence>
<evidence type="ECO:0000256" key="4">
    <source>
        <dbReference type="ARBA" id="ARBA00023014"/>
    </source>
</evidence>
<evidence type="ECO:0000256" key="2">
    <source>
        <dbReference type="ARBA" id="ARBA00022723"/>
    </source>
</evidence>
<keyword evidence="8" id="KW-1185">Reference proteome</keyword>
<evidence type="ECO:0000313" key="7">
    <source>
        <dbReference type="EMBL" id="GEC04743.1"/>
    </source>
</evidence>
<comment type="caution">
    <text evidence="7">The sequence shown here is derived from an EMBL/GenBank/DDBJ whole genome shotgun (WGS) entry which is preliminary data.</text>
</comment>
<keyword evidence="2" id="KW-0479">Metal-binding</keyword>
<dbReference type="SFLD" id="SFLDG01067">
    <property type="entry name" value="SPASM/twitch_domain_containing"/>
    <property type="match status" value="1"/>
</dbReference>
<dbReference type="InterPro" id="IPR013785">
    <property type="entry name" value="Aldolase_TIM"/>
</dbReference>
<dbReference type="PROSITE" id="PS51918">
    <property type="entry name" value="RADICAL_SAM"/>
    <property type="match status" value="1"/>
</dbReference>
<keyword evidence="4" id="KW-0411">Iron-sulfur</keyword>
<dbReference type="AlphaFoldDB" id="A0A4Y3VE71"/>
<evidence type="ECO:0000256" key="5">
    <source>
        <dbReference type="SAM" id="MobiDB-lite"/>
    </source>
</evidence>
<dbReference type="GO" id="GO:0051536">
    <property type="term" value="F:iron-sulfur cluster binding"/>
    <property type="evidence" value="ECO:0007669"/>
    <property type="project" value="UniProtKB-KW"/>
</dbReference>
<sequence>MTETNTSAERLGTKTAPRLVASPFLAQYLLVQPGLAAGVRIPEVRYEELRDAEAEGRSVPDWLADAAREAWGTELPSSPVSDVVLVRERSRYGYGKASWEINLGCDYDCEFCYLGEKRFEGLDWAGKQTLLRTLRDAGVLWLQITGGEALIDREFGATYEYAHHLGMMVQVSSNGSSLRKQPIRDLFARRRPYRLTLSVYGATAATYDKVTRNHGAFGRFVKGLDAARKDRLPVRLNVIVSDDNAHEVDAMVRLAESYGFPHQVFTNMSPTIDGEANPLATQAESRSRPAASSLAATRATRSFT</sequence>
<feature type="compositionally biased region" description="Low complexity" evidence="5">
    <location>
        <begin position="288"/>
        <end position="304"/>
    </location>
</feature>
<evidence type="ECO:0000256" key="3">
    <source>
        <dbReference type="ARBA" id="ARBA00023004"/>
    </source>
</evidence>
<dbReference type="InterPro" id="IPR050377">
    <property type="entry name" value="Radical_SAM_PqqE_MftC-like"/>
</dbReference>
<dbReference type="GO" id="GO:0046872">
    <property type="term" value="F:metal ion binding"/>
    <property type="evidence" value="ECO:0007669"/>
    <property type="project" value="UniProtKB-KW"/>
</dbReference>
<dbReference type="PANTHER" id="PTHR11228:SF7">
    <property type="entry name" value="PQQA PEPTIDE CYCLASE"/>
    <property type="match status" value="1"/>
</dbReference>